<evidence type="ECO:0000256" key="7">
    <source>
        <dbReference type="ARBA" id="ARBA00050557"/>
    </source>
</evidence>
<keyword evidence="3" id="KW-0055">Arginine biosynthesis</keyword>
<organism evidence="9">
    <name type="scientific">hydrothermal vent metagenome</name>
    <dbReference type="NCBI Taxonomy" id="652676"/>
    <lineage>
        <taxon>unclassified sequences</taxon>
        <taxon>metagenomes</taxon>
        <taxon>ecological metagenomes</taxon>
    </lineage>
</organism>
<sequence length="341" mass="37792">MKIKVGIVGGTGYTGIELIRLLLCHPNAEVVAVSSRSLKGQKINSLYPNLVGQTELEFCDIDDKSLFDCDVIFFATPHGVAMEQVGAFLDKNIKIIDLGADFRIQDTNIYSQYYGIEHTTPDILKTAVYGLSELNHKIIKDADLLANPGCYPTAVQLALAPLLKENHIKTDNIIADCKSGISGAGRNTNINLLYTETSESFKAYAVIGHRHLPEIEQELTKIAKKEVNITFVPHLVPMTRGILATIYVDLITDIDVQKLYEDFYKNHFFINILKQGTYPETRSVKASNFVQLSLEKTKNKLVIIASIDNLVKGASGQAIQNMNLMFNLDEKTGLTQVATIL</sequence>
<dbReference type="PANTHER" id="PTHR32338">
    <property type="entry name" value="N-ACETYL-GAMMA-GLUTAMYL-PHOSPHATE REDUCTASE, CHLOROPLASTIC-RELATED-RELATED"/>
    <property type="match status" value="1"/>
</dbReference>
<evidence type="ECO:0000256" key="2">
    <source>
        <dbReference type="ARBA" id="ARBA00013072"/>
    </source>
</evidence>
<keyword evidence="5" id="KW-0521">NADP</keyword>
<evidence type="ECO:0000256" key="1">
    <source>
        <dbReference type="ARBA" id="ARBA00004862"/>
    </source>
</evidence>
<gene>
    <name evidence="9" type="ORF">MNB_SUP05-5-267</name>
</gene>
<reference evidence="9" key="1">
    <citation type="submission" date="2016-10" db="EMBL/GenBank/DDBJ databases">
        <authorList>
            <person name="de Groot N.N."/>
        </authorList>
    </citation>
    <scope>NUCLEOTIDE SEQUENCE</scope>
</reference>
<dbReference type="EC" id="1.2.1.38" evidence="2"/>
<evidence type="ECO:0000259" key="8">
    <source>
        <dbReference type="SMART" id="SM00859"/>
    </source>
</evidence>
<evidence type="ECO:0000256" key="3">
    <source>
        <dbReference type="ARBA" id="ARBA00022571"/>
    </source>
</evidence>
<dbReference type="NCBIfam" id="TIGR01850">
    <property type="entry name" value="argC"/>
    <property type="match status" value="1"/>
</dbReference>
<name>A0A1W1C4A7_9ZZZZ</name>
<dbReference type="SUPFAM" id="SSF55347">
    <property type="entry name" value="Glyceraldehyde-3-phosphate dehydrogenase-like, C-terminal domain"/>
    <property type="match status" value="1"/>
</dbReference>
<dbReference type="GO" id="GO:0070401">
    <property type="term" value="F:NADP+ binding"/>
    <property type="evidence" value="ECO:0007669"/>
    <property type="project" value="InterPro"/>
</dbReference>
<dbReference type="PANTHER" id="PTHR32338:SF10">
    <property type="entry name" value="N-ACETYL-GAMMA-GLUTAMYL-PHOSPHATE REDUCTASE, CHLOROPLASTIC-RELATED"/>
    <property type="match status" value="1"/>
</dbReference>
<dbReference type="InterPro" id="IPR000706">
    <property type="entry name" value="AGPR_type-1"/>
</dbReference>
<dbReference type="Gene3D" id="3.40.50.720">
    <property type="entry name" value="NAD(P)-binding Rossmann-like Domain"/>
    <property type="match status" value="1"/>
</dbReference>
<dbReference type="CDD" id="cd23934">
    <property type="entry name" value="AGPR_1_C"/>
    <property type="match status" value="1"/>
</dbReference>
<dbReference type="InterPro" id="IPR058924">
    <property type="entry name" value="AGPR_dimerisation_dom"/>
</dbReference>
<dbReference type="Gene3D" id="3.30.360.10">
    <property type="entry name" value="Dihydrodipicolinate Reductase, domain 2"/>
    <property type="match status" value="1"/>
</dbReference>
<dbReference type="InterPro" id="IPR036291">
    <property type="entry name" value="NAD(P)-bd_dom_sf"/>
</dbReference>
<evidence type="ECO:0000256" key="5">
    <source>
        <dbReference type="ARBA" id="ARBA00022857"/>
    </source>
</evidence>
<comment type="catalytic activity">
    <reaction evidence="7">
        <text>N-acetyl-L-glutamate 5-semialdehyde + phosphate + NADP(+) = N-acetyl-L-glutamyl 5-phosphate + NADPH + H(+)</text>
        <dbReference type="Rhea" id="RHEA:21588"/>
        <dbReference type="ChEBI" id="CHEBI:15378"/>
        <dbReference type="ChEBI" id="CHEBI:29123"/>
        <dbReference type="ChEBI" id="CHEBI:43474"/>
        <dbReference type="ChEBI" id="CHEBI:57783"/>
        <dbReference type="ChEBI" id="CHEBI:57936"/>
        <dbReference type="ChEBI" id="CHEBI:58349"/>
        <dbReference type="EC" id="1.2.1.38"/>
    </reaction>
</comment>
<proteinExistence type="inferred from homology"/>
<dbReference type="GO" id="GO:0003942">
    <property type="term" value="F:N-acetyl-gamma-glutamyl-phosphate reductase activity"/>
    <property type="evidence" value="ECO:0007669"/>
    <property type="project" value="UniProtKB-EC"/>
</dbReference>
<dbReference type="InterPro" id="IPR050085">
    <property type="entry name" value="AGPR"/>
</dbReference>
<accession>A0A1W1C4A7</accession>
<dbReference type="EMBL" id="FPHJ01000030">
    <property type="protein sequence ID" value="SFV60670.1"/>
    <property type="molecule type" value="Genomic_DNA"/>
</dbReference>
<comment type="pathway">
    <text evidence="1">Amino-acid biosynthesis; L-arginine biosynthesis; N(2)-acetyl-L-ornithine from L-glutamate: step 3/4.</text>
</comment>
<dbReference type="PROSITE" id="PS01224">
    <property type="entry name" value="ARGC"/>
    <property type="match status" value="1"/>
</dbReference>
<dbReference type="Pfam" id="PF22698">
    <property type="entry name" value="Semialdhyde_dhC_1"/>
    <property type="match status" value="1"/>
</dbReference>
<evidence type="ECO:0000256" key="4">
    <source>
        <dbReference type="ARBA" id="ARBA00022605"/>
    </source>
</evidence>
<dbReference type="HAMAP" id="MF_00150">
    <property type="entry name" value="ArgC_type1"/>
    <property type="match status" value="1"/>
</dbReference>
<protein>
    <recommendedName>
        <fullName evidence="2">N-acetyl-gamma-glutamyl-phosphate reductase</fullName>
        <ecNumber evidence="2">1.2.1.38</ecNumber>
    </recommendedName>
</protein>
<dbReference type="Pfam" id="PF01118">
    <property type="entry name" value="Semialdhyde_dh"/>
    <property type="match status" value="1"/>
</dbReference>
<dbReference type="CDD" id="cd17895">
    <property type="entry name" value="AGPR_1_N"/>
    <property type="match status" value="1"/>
</dbReference>
<dbReference type="InterPro" id="IPR023013">
    <property type="entry name" value="AGPR_AS"/>
</dbReference>
<dbReference type="FunFam" id="3.30.360.10:FF:000014">
    <property type="entry name" value="N-acetyl-gamma-glutamyl-phosphate reductase"/>
    <property type="match status" value="1"/>
</dbReference>
<dbReference type="AlphaFoldDB" id="A0A1W1C4A7"/>
<evidence type="ECO:0000313" key="9">
    <source>
        <dbReference type="EMBL" id="SFV60670.1"/>
    </source>
</evidence>
<feature type="domain" description="Semialdehyde dehydrogenase NAD-binding" evidence="8">
    <location>
        <begin position="4"/>
        <end position="142"/>
    </location>
</feature>
<dbReference type="SUPFAM" id="SSF51735">
    <property type="entry name" value="NAD(P)-binding Rossmann-fold domains"/>
    <property type="match status" value="1"/>
</dbReference>
<keyword evidence="4" id="KW-0028">Amino-acid biosynthesis</keyword>
<dbReference type="GO" id="GO:0006526">
    <property type="term" value="P:L-arginine biosynthetic process"/>
    <property type="evidence" value="ECO:0007669"/>
    <property type="project" value="UniProtKB-KW"/>
</dbReference>
<dbReference type="SMART" id="SM00859">
    <property type="entry name" value="Semialdhyde_dh"/>
    <property type="match status" value="1"/>
</dbReference>
<dbReference type="GO" id="GO:0051287">
    <property type="term" value="F:NAD binding"/>
    <property type="evidence" value="ECO:0007669"/>
    <property type="project" value="InterPro"/>
</dbReference>
<evidence type="ECO:0000256" key="6">
    <source>
        <dbReference type="ARBA" id="ARBA00023002"/>
    </source>
</evidence>
<dbReference type="InterPro" id="IPR000534">
    <property type="entry name" value="Semialdehyde_DH_NAD-bd"/>
</dbReference>
<keyword evidence="6 9" id="KW-0560">Oxidoreductase</keyword>